<dbReference type="GO" id="GO:0005524">
    <property type="term" value="F:ATP binding"/>
    <property type="evidence" value="ECO:0007669"/>
    <property type="project" value="UniProtKB-UniRule"/>
</dbReference>
<feature type="domain" description="Mur ligase central" evidence="10">
    <location>
        <begin position="115"/>
        <end position="295"/>
    </location>
</feature>
<dbReference type="GO" id="GO:0071555">
    <property type="term" value="P:cell wall organization"/>
    <property type="evidence" value="ECO:0007669"/>
    <property type="project" value="UniProtKB-KW"/>
</dbReference>
<keyword evidence="7 8" id="KW-0961">Cell wall biogenesis/degradation</keyword>
<comment type="pathway">
    <text evidence="2 7 8">Cell wall biogenesis; peptidoglycan biosynthesis.</text>
</comment>
<accession>A0A367ZQU5</accession>
<dbReference type="GO" id="GO:0005737">
    <property type="term" value="C:cytoplasm"/>
    <property type="evidence" value="ECO:0007669"/>
    <property type="project" value="UniProtKB-SubCell"/>
</dbReference>
<dbReference type="SUPFAM" id="SSF53244">
    <property type="entry name" value="MurD-like peptide ligases, peptide-binding domain"/>
    <property type="match status" value="1"/>
</dbReference>
<keyword evidence="5 7" id="KW-0547">Nucleotide-binding</keyword>
<dbReference type="GO" id="GO:0051301">
    <property type="term" value="P:cell division"/>
    <property type="evidence" value="ECO:0007669"/>
    <property type="project" value="UniProtKB-KW"/>
</dbReference>
<dbReference type="InterPro" id="IPR036565">
    <property type="entry name" value="Mur-like_cat_sf"/>
</dbReference>
<comment type="similarity">
    <text evidence="7">Belongs to the MurCDEF family.</text>
</comment>
<comment type="function">
    <text evidence="7 8">Cell wall formation. Catalyzes the addition of glutamate to the nucleotide precursor UDP-N-acetylmuramoyl-L-alanine (UMA).</text>
</comment>
<evidence type="ECO:0000256" key="6">
    <source>
        <dbReference type="ARBA" id="ARBA00022840"/>
    </source>
</evidence>
<dbReference type="Pfam" id="PF02875">
    <property type="entry name" value="Mur_ligase_C"/>
    <property type="match status" value="1"/>
</dbReference>
<sequence length="460" mass="49924">MNLAGRPVTVIGAAKSGLAAARGLLGLGARVFISDLQPLERLQKTLCEAGLGPETGVTCEGGGHTERALDADFLVLSPGVPTTIPILRKAQERGIPIHSEIEIAYRLSQGRRLVVTGSNGKTTTTTLLAKFCERAFPRVFLGGNIGIPMMEFAAQTRPDDVQVLEVSSFQLETVSSFTPDIAVITNFYENHLDRYPDYEAYCQAKERIAMNMGPSHWLVLNADQPRMTALAGQVRCRVAWFGWQLGERRPGVTCEDGRFFWVNEAGAREPLFPDASIKLIGRHNRENVMAATAAARLAGVPVAALEPVLREFGGVEHRLEWVRELDGITFINDSKGTNCAASIIAMNACRPPMILIAGGRDKGTDLSAWVTAVRTRTKGVVLYGEARERFRSALEGLAPLMLASSFAEAVELAHQWAVAGDTVLLSPACSSYDLFPNFEVRGTVFKELVAKLTPKGASRS</sequence>
<dbReference type="GO" id="GO:0008360">
    <property type="term" value="P:regulation of cell shape"/>
    <property type="evidence" value="ECO:0007669"/>
    <property type="project" value="UniProtKB-KW"/>
</dbReference>
<dbReference type="EMBL" id="QOQW01000008">
    <property type="protein sequence ID" value="RCK80119.1"/>
    <property type="molecule type" value="Genomic_DNA"/>
</dbReference>
<name>A0A367ZQU5_9BACT</name>
<dbReference type="InterPro" id="IPR005762">
    <property type="entry name" value="MurD"/>
</dbReference>
<keyword evidence="4 7" id="KW-0436">Ligase</keyword>
<evidence type="ECO:0000259" key="10">
    <source>
        <dbReference type="Pfam" id="PF08245"/>
    </source>
</evidence>
<evidence type="ECO:0000256" key="8">
    <source>
        <dbReference type="RuleBase" id="RU003664"/>
    </source>
</evidence>
<evidence type="ECO:0000256" key="4">
    <source>
        <dbReference type="ARBA" id="ARBA00022598"/>
    </source>
</evidence>
<dbReference type="PANTHER" id="PTHR43692">
    <property type="entry name" value="UDP-N-ACETYLMURAMOYLALANINE--D-GLUTAMATE LIGASE"/>
    <property type="match status" value="1"/>
</dbReference>
<keyword evidence="7 8" id="KW-0131">Cell cycle</keyword>
<dbReference type="PANTHER" id="PTHR43692:SF1">
    <property type="entry name" value="UDP-N-ACETYLMURAMOYLALANINE--D-GLUTAMATE LIGASE"/>
    <property type="match status" value="1"/>
</dbReference>
<dbReference type="Gene3D" id="3.40.50.720">
    <property type="entry name" value="NAD(P)-binding Rossmann-like Domain"/>
    <property type="match status" value="1"/>
</dbReference>
<dbReference type="EC" id="6.3.2.9" evidence="7 8"/>
<dbReference type="InterPro" id="IPR036615">
    <property type="entry name" value="Mur_ligase_C_dom_sf"/>
</dbReference>
<evidence type="ECO:0000256" key="2">
    <source>
        <dbReference type="ARBA" id="ARBA00004752"/>
    </source>
</evidence>
<dbReference type="Pfam" id="PF08245">
    <property type="entry name" value="Mur_ligase_M"/>
    <property type="match status" value="1"/>
</dbReference>
<keyword evidence="6 7" id="KW-0067">ATP-binding</keyword>
<feature type="binding site" evidence="7">
    <location>
        <begin position="117"/>
        <end position="123"/>
    </location>
    <ligand>
        <name>ATP</name>
        <dbReference type="ChEBI" id="CHEBI:30616"/>
    </ligand>
</feature>
<feature type="domain" description="Mur ligase C-terminal" evidence="9">
    <location>
        <begin position="317"/>
        <end position="429"/>
    </location>
</feature>
<keyword evidence="7 8" id="KW-0132">Cell division</keyword>
<dbReference type="Pfam" id="PF21799">
    <property type="entry name" value="MurD-like_N"/>
    <property type="match status" value="1"/>
</dbReference>
<dbReference type="Proteomes" id="UP000252355">
    <property type="component" value="Unassembled WGS sequence"/>
</dbReference>
<comment type="subcellular location">
    <subcellularLocation>
        <location evidence="1 7 8">Cytoplasm</location>
    </subcellularLocation>
</comment>
<dbReference type="SUPFAM" id="SSF53623">
    <property type="entry name" value="MurD-like peptide ligases, catalytic domain"/>
    <property type="match status" value="1"/>
</dbReference>
<dbReference type="UniPathway" id="UPA00219"/>
<comment type="caution">
    <text evidence="11">The sequence shown here is derived from an EMBL/GenBank/DDBJ whole genome shotgun (WGS) entry which is preliminary data.</text>
</comment>
<evidence type="ECO:0000256" key="1">
    <source>
        <dbReference type="ARBA" id="ARBA00004496"/>
    </source>
</evidence>
<dbReference type="GO" id="GO:0008764">
    <property type="term" value="F:UDP-N-acetylmuramoylalanine-D-glutamate ligase activity"/>
    <property type="evidence" value="ECO:0007669"/>
    <property type="project" value="UniProtKB-UniRule"/>
</dbReference>
<keyword evidence="7 8" id="KW-0133">Cell shape</keyword>
<gene>
    <name evidence="7" type="primary">murD</name>
    <name evidence="11" type="ORF">OZSIB_3623</name>
</gene>
<dbReference type="InterPro" id="IPR013221">
    <property type="entry name" value="Mur_ligase_cen"/>
</dbReference>
<dbReference type="SUPFAM" id="SSF51984">
    <property type="entry name" value="MurCD N-terminal domain"/>
    <property type="match status" value="1"/>
</dbReference>
<proteinExistence type="inferred from homology"/>
<evidence type="ECO:0000256" key="3">
    <source>
        <dbReference type="ARBA" id="ARBA00022490"/>
    </source>
</evidence>
<reference evidence="11 12" key="1">
    <citation type="submission" date="2018-05" db="EMBL/GenBank/DDBJ databases">
        <title>A metagenomic window into the 2 km-deep terrestrial subsurface aquifer revealed taxonomically and functionally diverse microbial community comprising novel uncultured bacterial lineages.</title>
        <authorList>
            <person name="Kadnikov V.V."/>
            <person name="Mardanov A.V."/>
            <person name="Beletsky A.V."/>
            <person name="Banks D."/>
            <person name="Pimenov N.V."/>
            <person name="Frank Y.A."/>
            <person name="Karnachuk O.V."/>
            <person name="Ravin N.V."/>
        </authorList>
    </citation>
    <scope>NUCLEOTIDE SEQUENCE [LARGE SCALE GENOMIC DNA]</scope>
    <source>
        <strain evidence="11">BY5</strain>
    </source>
</reference>
<evidence type="ECO:0000313" key="11">
    <source>
        <dbReference type="EMBL" id="RCK80119.1"/>
    </source>
</evidence>
<organism evidence="11 12">
    <name type="scientific">Candidatus Ozemobacter sibiricus</name>
    <dbReference type="NCBI Taxonomy" id="2268124"/>
    <lineage>
        <taxon>Bacteria</taxon>
        <taxon>Candidatus Ozemobacteria</taxon>
        <taxon>Candidatus Ozemobacterales</taxon>
        <taxon>Candidatus Ozemobacteraceae</taxon>
        <taxon>Candidatus Ozemobacter</taxon>
    </lineage>
</organism>
<evidence type="ECO:0000259" key="9">
    <source>
        <dbReference type="Pfam" id="PF02875"/>
    </source>
</evidence>
<keyword evidence="3 7" id="KW-0963">Cytoplasm</keyword>
<evidence type="ECO:0000256" key="7">
    <source>
        <dbReference type="HAMAP-Rule" id="MF_00639"/>
    </source>
</evidence>
<protein>
    <recommendedName>
        <fullName evidence="7 8">UDP-N-acetylmuramoylalanine--D-glutamate ligase</fullName>
        <ecNumber evidence="7 8">6.3.2.9</ecNumber>
    </recommendedName>
    <alternativeName>
        <fullName evidence="7">D-glutamic acid-adding enzyme</fullName>
    </alternativeName>
    <alternativeName>
        <fullName evidence="7">UDP-N-acetylmuramoyl-L-alanyl-D-glutamate synthetase</fullName>
    </alternativeName>
</protein>
<evidence type="ECO:0000256" key="5">
    <source>
        <dbReference type="ARBA" id="ARBA00022741"/>
    </source>
</evidence>
<evidence type="ECO:0000313" key="12">
    <source>
        <dbReference type="Proteomes" id="UP000252355"/>
    </source>
</evidence>
<dbReference type="InterPro" id="IPR004101">
    <property type="entry name" value="Mur_ligase_C"/>
</dbReference>
<dbReference type="NCBIfam" id="TIGR01087">
    <property type="entry name" value="murD"/>
    <property type="match status" value="1"/>
</dbReference>
<dbReference type="Gene3D" id="3.40.1190.10">
    <property type="entry name" value="Mur-like, catalytic domain"/>
    <property type="match status" value="1"/>
</dbReference>
<dbReference type="GO" id="GO:0009252">
    <property type="term" value="P:peptidoglycan biosynthetic process"/>
    <property type="evidence" value="ECO:0007669"/>
    <property type="project" value="UniProtKB-UniRule"/>
</dbReference>
<dbReference type="Gene3D" id="3.90.190.20">
    <property type="entry name" value="Mur ligase, C-terminal domain"/>
    <property type="match status" value="1"/>
</dbReference>
<dbReference type="AlphaFoldDB" id="A0A367ZQU5"/>
<keyword evidence="7 8" id="KW-0573">Peptidoglycan synthesis</keyword>
<dbReference type="HAMAP" id="MF_00639">
    <property type="entry name" value="MurD"/>
    <property type="match status" value="1"/>
</dbReference>
<comment type="catalytic activity">
    <reaction evidence="7 8">
        <text>UDP-N-acetyl-alpha-D-muramoyl-L-alanine + D-glutamate + ATP = UDP-N-acetyl-alpha-D-muramoyl-L-alanyl-D-glutamate + ADP + phosphate + H(+)</text>
        <dbReference type="Rhea" id="RHEA:16429"/>
        <dbReference type="ChEBI" id="CHEBI:15378"/>
        <dbReference type="ChEBI" id="CHEBI:29986"/>
        <dbReference type="ChEBI" id="CHEBI:30616"/>
        <dbReference type="ChEBI" id="CHEBI:43474"/>
        <dbReference type="ChEBI" id="CHEBI:83898"/>
        <dbReference type="ChEBI" id="CHEBI:83900"/>
        <dbReference type="ChEBI" id="CHEBI:456216"/>
        <dbReference type="EC" id="6.3.2.9"/>
    </reaction>
</comment>